<accession>A0ABP5EPN5</accession>
<dbReference type="InterPro" id="IPR050921">
    <property type="entry name" value="T4SS_GSP_E_ATPase"/>
</dbReference>
<name>A0ABP5EPN5_9MICO</name>
<proteinExistence type="inferred from homology"/>
<dbReference type="InterPro" id="IPR027417">
    <property type="entry name" value="P-loop_NTPase"/>
</dbReference>
<sequence length="408" mass="43884">MDAATIVTTEVKDAIRTRGIDPRTEPAVTRDLIAEVIAAYDERTLSGSLPLLADPDGLLHRILDEVSGFGALQRYLDDPDVEEIWLNGPHEVFISRRGVSELTTTAFTEAEVADLIERMLRSSGRRVDLSSPFVDAMLPDGSRLHVVLPDITRRHPSVNIRKFITRTRGLRDLVANGTLPPTAAHFLHAAVIAGANVLVSGATQAGKTTMLGALTGELPARERVITCEEVFELSVSSRDWVAMQCRQPSLEGTGQVTLRQLVKEALRMRPDRLIIGEVREAECFDLLVAMNSGLPSMGSIHANSARAAVTKLCTLPLLAGPNIGSAFVTPTVAGCVDLVVHMRRDSGGARRVEEIVAVPGGIEAGVVELETVFHSNAEGRLVRGTGFSHLADRFAAAGHDIHAILEAA</sequence>
<dbReference type="Gene3D" id="3.40.50.300">
    <property type="entry name" value="P-loop containing nucleotide triphosphate hydrolases"/>
    <property type="match status" value="1"/>
</dbReference>
<dbReference type="PANTHER" id="PTHR30486:SF15">
    <property type="entry name" value="TYPE II_IV SECRETION SYSTEM ATPASE"/>
    <property type="match status" value="1"/>
</dbReference>
<evidence type="ECO:0000259" key="2">
    <source>
        <dbReference type="Pfam" id="PF00437"/>
    </source>
</evidence>
<organism evidence="3 4">
    <name type="scientific">Brevibacterium samyangense</name>
    <dbReference type="NCBI Taxonomy" id="366888"/>
    <lineage>
        <taxon>Bacteria</taxon>
        <taxon>Bacillati</taxon>
        <taxon>Actinomycetota</taxon>
        <taxon>Actinomycetes</taxon>
        <taxon>Micrococcales</taxon>
        <taxon>Brevibacteriaceae</taxon>
        <taxon>Brevibacterium</taxon>
    </lineage>
</organism>
<dbReference type="InterPro" id="IPR001482">
    <property type="entry name" value="T2SS/T4SS_dom"/>
</dbReference>
<dbReference type="RefSeq" id="WP_344306991.1">
    <property type="nucleotide sequence ID" value="NZ_BAAANO010000005.1"/>
</dbReference>
<comment type="caution">
    <text evidence="3">The sequence shown here is derived from an EMBL/GenBank/DDBJ whole genome shotgun (WGS) entry which is preliminary data.</text>
</comment>
<evidence type="ECO:0000256" key="1">
    <source>
        <dbReference type="ARBA" id="ARBA00006611"/>
    </source>
</evidence>
<keyword evidence="4" id="KW-1185">Reference proteome</keyword>
<dbReference type="SUPFAM" id="SSF52540">
    <property type="entry name" value="P-loop containing nucleoside triphosphate hydrolases"/>
    <property type="match status" value="1"/>
</dbReference>
<evidence type="ECO:0000313" key="3">
    <source>
        <dbReference type="EMBL" id="GAA2001195.1"/>
    </source>
</evidence>
<evidence type="ECO:0000313" key="4">
    <source>
        <dbReference type="Proteomes" id="UP001500755"/>
    </source>
</evidence>
<dbReference type="CDD" id="cd01130">
    <property type="entry name" value="VirB11-like_ATPase"/>
    <property type="match status" value="1"/>
</dbReference>
<feature type="domain" description="Bacterial type II secretion system protein E" evidence="2">
    <location>
        <begin position="68"/>
        <end position="319"/>
    </location>
</feature>
<reference evidence="4" key="1">
    <citation type="journal article" date="2019" name="Int. J. Syst. Evol. Microbiol.">
        <title>The Global Catalogue of Microorganisms (GCM) 10K type strain sequencing project: providing services to taxonomists for standard genome sequencing and annotation.</title>
        <authorList>
            <consortium name="The Broad Institute Genomics Platform"/>
            <consortium name="The Broad Institute Genome Sequencing Center for Infectious Disease"/>
            <person name="Wu L."/>
            <person name="Ma J."/>
        </authorList>
    </citation>
    <scope>NUCLEOTIDE SEQUENCE [LARGE SCALE GENOMIC DNA]</scope>
    <source>
        <strain evidence="4">JCM 14546</strain>
    </source>
</reference>
<dbReference type="EMBL" id="BAAANO010000005">
    <property type="protein sequence ID" value="GAA2001195.1"/>
    <property type="molecule type" value="Genomic_DNA"/>
</dbReference>
<gene>
    <name evidence="3" type="ORF">GCM10009755_06920</name>
</gene>
<protein>
    <submittedName>
        <fullName evidence="3">ATPase, T2SS/T4P/T4SS family</fullName>
    </submittedName>
</protein>
<comment type="similarity">
    <text evidence="1">Belongs to the GSP E family.</text>
</comment>
<dbReference type="Proteomes" id="UP001500755">
    <property type="component" value="Unassembled WGS sequence"/>
</dbReference>
<dbReference type="Pfam" id="PF00437">
    <property type="entry name" value="T2SSE"/>
    <property type="match status" value="1"/>
</dbReference>
<dbReference type="Gene3D" id="3.30.450.380">
    <property type="match status" value="1"/>
</dbReference>
<dbReference type="PANTHER" id="PTHR30486">
    <property type="entry name" value="TWITCHING MOTILITY PROTEIN PILT"/>
    <property type="match status" value="1"/>
</dbReference>